<sequence>MTPNRWSDLSRPPLNQTALRRALLHEGTPLHEGDVLWTHLEVLESVNSTHTELVSRTRAGEARPGTVLVAEEQTAGRGRLDRAWSAPARSGLFFSVLLRPAAAAERWGWIPLLAGVAAAGALARTAGVDTGLKWPNDILATGADEERKIGGILAERVDDEHVVLGMGVNVTLREEELPVPTAGSLALAGAQGTDRDPILRAVLRAFEDWYGRWTAADGDPTACGVLEAYAAGCVTLGRSVRAMLPGGEELLGEAVAVDGDGRLVIASEQGVQRPVAAGDIVHLRPATGK</sequence>
<evidence type="ECO:0000313" key="5">
    <source>
        <dbReference type="EMBL" id="RCG19359.1"/>
    </source>
</evidence>
<dbReference type="CDD" id="cd16442">
    <property type="entry name" value="BPL"/>
    <property type="match status" value="1"/>
</dbReference>
<dbReference type="InterPro" id="IPR004143">
    <property type="entry name" value="BPL_LPL_catalytic"/>
</dbReference>
<dbReference type="AlphaFoldDB" id="A0A367ENM3"/>
<evidence type="ECO:0000256" key="3">
    <source>
        <dbReference type="ARBA" id="ARBA00024227"/>
    </source>
</evidence>
<dbReference type="PANTHER" id="PTHR12835">
    <property type="entry name" value="BIOTIN PROTEIN LIGASE"/>
    <property type="match status" value="1"/>
</dbReference>
<organism evidence="5 6">
    <name type="scientific">Streptomyces reniochalinae</name>
    <dbReference type="NCBI Taxonomy" id="2250578"/>
    <lineage>
        <taxon>Bacteria</taxon>
        <taxon>Bacillati</taxon>
        <taxon>Actinomycetota</taxon>
        <taxon>Actinomycetes</taxon>
        <taxon>Kitasatosporales</taxon>
        <taxon>Streptomycetaceae</taxon>
        <taxon>Streptomyces</taxon>
    </lineage>
</organism>
<dbReference type="Pfam" id="PF02237">
    <property type="entry name" value="BPL_C"/>
    <property type="match status" value="1"/>
</dbReference>
<dbReference type="Proteomes" id="UP000253507">
    <property type="component" value="Unassembled WGS sequence"/>
</dbReference>
<feature type="domain" description="BPL/LPL catalytic" evidence="4">
    <location>
        <begin position="30"/>
        <end position="214"/>
    </location>
</feature>
<evidence type="ECO:0000256" key="2">
    <source>
        <dbReference type="ARBA" id="ARBA00023267"/>
    </source>
</evidence>
<keyword evidence="6" id="KW-1185">Reference proteome</keyword>
<name>A0A367ENM3_9ACTN</name>
<gene>
    <name evidence="5" type="ORF">DQ392_11935</name>
</gene>
<dbReference type="PROSITE" id="PS51733">
    <property type="entry name" value="BPL_LPL_CATALYTIC"/>
    <property type="match status" value="1"/>
</dbReference>
<dbReference type="PANTHER" id="PTHR12835:SF5">
    <property type="entry name" value="BIOTIN--PROTEIN LIGASE"/>
    <property type="match status" value="1"/>
</dbReference>
<dbReference type="EC" id="6.3.4.15" evidence="3"/>
<dbReference type="EMBL" id="QOIM01000030">
    <property type="protein sequence ID" value="RCG19359.1"/>
    <property type="molecule type" value="Genomic_DNA"/>
</dbReference>
<dbReference type="OrthoDB" id="9807064at2"/>
<dbReference type="GO" id="GO:0005737">
    <property type="term" value="C:cytoplasm"/>
    <property type="evidence" value="ECO:0007669"/>
    <property type="project" value="TreeGrafter"/>
</dbReference>
<proteinExistence type="predicted"/>
<reference evidence="5 6" key="1">
    <citation type="submission" date="2018-06" db="EMBL/GenBank/DDBJ databases">
        <title>Streptomyces reniochalinae sp. nov. and Streptomyces diacarnus sp. nov. from marine sponges.</title>
        <authorList>
            <person name="Li L."/>
        </authorList>
    </citation>
    <scope>NUCLEOTIDE SEQUENCE [LARGE SCALE GENOMIC DNA]</scope>
    <source>
        <strain evidence="5 6">LHW50302</strain>
    </source>
</reference>
<dbReference type="Pfam" id="PF03099">
    <property type="entry name" value="BPL_LplA_LipB"/>
    <property type="match status" value="1"/>
</dbReference>
<dbReference type="InterPro" id="IPR045864">
    <property type="entry name" value="aa-tRNA-synth_II/BPL/LPL"/>
</dbReference>
<dbReference type="SUPFAM" id="SSF55681">
    <property type="entry name" value="Class II aaRS and biotin synthetases"/>
    <property type="match status" value="1"/>
</dbReference>
<comment type="caution">
    <text evidence="5">The sequence shown here is derived from an EMBL/GenBank/DDBJ whole genome shotgun (WGS) entry which is preliminary data.</text>
</comment>
<dbReference type="RefSeq" id="WP_114015525.1">
    <property type="nucleotide sequence ID" value="NZ_QOIM01000030.1"/>
</dbReference>
<dbReference type="NCBIfam" id="TIGR00121">
    <property type="entry name" value="birA_ligase"/>
    <property type="match status" value="1"/>
</dbReference>
<dbReference type="InterPro" id="IPR003142">
    <property type="entry name" value="BPL_C"/>
</dbReference>
<keyword evidence="1 5" id="KW-0436">Ligase</keyword>
<dbReference type="Gene3D" id="2.30.30.100">
    <property type="match status" value="1"/>
</dbReference>
<dbReference type="GO" id="GO:0004077">
    <property type="term" value="F:biotin--[biotin carboxyl-carrier protein] ligase activity"/>
    <property type="evidence" value="ECO:0007669"/>
    <property type="project" value="UniProtKB-EC"/>
</dbReference>
<protein>
    <recommendedName>
        <fullName evidence="3">biotin--[biotin carboxyl-carrier protein] ligase</fullName>
        <ecNumber evidence="3">6.3.4.15</ecNumber>
    </recommendedName>
</protein>
<evidence type="ECO:0000313" key="6">
    <source>
        <dbReference type="Proteomes" id="UP000253507"/>
    </source>
</evidence>
<evidence type="ECO:0000256" key="1">
    <source>
        <dbReference type="ARBA" id="ARBA00022598"/>
    </source>
</evidence>
<dbReference type="InterPro" id="IPR004408">
    <property type="entry name" value="Biotin_CoA_COase_ligase"/>
</dbReference>
<dbReference type="Gene3D" id="3.30.930.10">
    <property type="entry name" value="Bira Bifunctional Protein, Domain 2"/>
    <property type="match status" value="1"/>
</dbReference>
<keyword evidence="2" id="KW-0092">Biotin</keyword>
<evidence type="ECO:0000259" key="4">
    <source>
        <dbReference type="PROSITE" id="PS51733"/>
    </source>
</evidence>
<accession>A0A367ENM3</accession>